<dbReference type="HOGENOM" id="CLU_3107214_0_0_1"/>
<keyword evidence="2" id="KW-1185">Reference proteome</keyword>
<reference evidence="1 2" key="1">
    <citation type="submission" date="2014-04" db="EMBL/GenBank/DDBJ databases">
        <authorList>
            <consortium name="DOE Joint Genome Institute"/>
            <person name="Kuo A."/>
            <person name="Tarkka M."/>
            <person name="Buscot F."/>
            <person name="Kohler A."/>
            <person name="Nagy L.G."/>
            <person name="Floudas D."/>
            <person name="Copeland A."/>
            <person name="Barry K.W."/>
            <person name="Cichocki N."/>
            <person name="Veneault-Fourrey C."/>
            <person name="LaButti K."/>
            <person name="Lindquist E.A."/>
            <person name="Lipzen A."/>
            <person name="Lundell T."/>
            <person name="Morin E."/>
            <person name="Murat C."/>
            <person name="Sun H."/>
            <person name="Tunlid A."/>
            <person name="Henrissat B."/>
            <person name="Grigoriev I.V."/>
            <person name="Hibbett D.S."/>
            <person name="Martin F."/>
            <person name="Nordberg H.P."/>
            <person name="Cantor M.N."/>
            <person name="Hua S.X."/>
        </authorList>
    </citation>
    <scope>NUCLEOTIDE SEQUENCE [LARGE SCALE GENOMIC DNA]</scope>
    <source>
        <strain evidence="1 2">F 1598</strain>
    </source>
</reference>
<dbReference type="Proteomes" id="UP000054166">
    <property type="component" value="Unassembled WGS sequence"/>
</dbReference>
<dbReference type="EMBL" id="KN833017">
    <property type="protein sequence ID" value="KIM78322.1"/>
    <property type="molecule type" value="Genomic_DNA"/>
</dbReference>
<evidence type="ECO:0000313" key="1">
    <source>
        <dbReference type="EMBL" id="KIM78322.1"/>
    </source>
</evidence>
<accession>A0A0C3BLX3</accession>
<proteinExistence type="predicted"/>
<dbReference type="AlphaFoldDB" id="A0A0C3BLX3"/>
<organism evidence="1 2">
    <name type="scientific">Piloderma croceum (strain F 1598)</name>
    <dbReference type="NCBI Taxonomy" id="765440"/>
    <lineage>
        <taxon>Eukaryota</taxon>
        <taxon>Fungi</taxon>
        <taxon>Dikarya</taxon>
        <taxon>Basidiomycota</taxon>
        <taxon>Agaricomycotina</taxon>
        <taxon>Agaricomycetes</taxon>
        <taxon>Agaricomycetidae</taxon>
        <taxon>Atheliales</taxon>
        <taxon>Atheliaceae</taxon>
        <taxon>Piloderma</taxon>
    </lineage>
</organism>
<sequence length="51" mass="5919">MENISLPVKGITIQEVCDVENVRVWLNEPWSLSIAQLFPVEYKILLFRSSI</sequence>
<gene>
    <name evidence="1" type="ORF">PILCRDRAFT_824535</name>
</gene>
<dbReference type="InParanoid" id="A0A0C3BLX3"/>
<protein>
    <submittedName>
        <fullName evidence="1">Uncharacterized protein</fullName>
    </submittedName>
</protein>
<reference evidence="2" key="2">
    <citation type="submission" date="2015-01" db="EMBL/GenBank/DDBJ databases">
        <title>Evolutionary Origins and Diversification of the Mycorrhizal Mutualists.</title>
        <authorList>
            <consortium name="DOE Joint Genome Institute"/>
            <consortium name="Mycorrhizal Genomics Consortium"/>
            <person name="Kohler A."/>
            <person name="Kuo A."/>
            <person name="Nagy L.G."/>
            <person name="Floudas D."/>
            <person name="Copeland A."/>
            <person name="Barry K.W."/>
            <person name="Cichocki N."/>
            <person name="Veneault-Fourrey C."/>
            <person name="LaButti K."/>
            <person name="Lindquist E.A."/>
            <person name="Lipzen A."/>
            <person name="Lundell T."/>
            <person name="Morin E."/>
            <person name="Murat C."/>
            <person name="Riley R."/>
            <person name="Ohm R."/>
            <person name="Sun H."/>
            <person name="Tunlid A."/>
            <person name="Henrissat B."/>
            <person name="Grigoriev I.V."/>
            <person name="Hibbett D.S."/>
            <person name="Martin F."/>
        </authorList>
    </citation>
    <scope>NUCLEOTIDE SEQUENCE [LARGE SCALE GENOMIC DNA]</scope>
    <source>
        <strain evidence="2">F 1598</strain>
    </source>
</reference>
<name>A0A0C3BLX3_PILCF</name>
<evidence type="ECO:0000313" key="2">
    <source>
        <dbReference type="Proteomes" id="UP000054166"/>
    </source>
</evidence>